<keyword evidence="6 8" id="KW-1133">Transmembrane helix</keyword>
<feature type="transmembrane region" description="Helical" evidence="8">
    <location>
        <begin position="175"/>
        <end position="195"/>
    </location>
</feature>
<dbReference type="SUPFAM" id="SSF161098">
    <property type="entry name" value="MetI-like"/>
    <property type="match status" value="2"/>
</dbReference>
<dbReference type="Proteomes" id="UP000315082">
    <property type="component" value="Chromosome"/>
</dbReference>
<dbReference type="PROSITE" id="PS50928">
    <property type="entry name" value="ABC_TM1"/>
    <property type="match status" value="1"/>
</dbReference>
<evidence type="ECO:0000313" key="10">
    <source>
        <dbReference type="EMBL" id="QDV66987.1"/>
    </source>
</evidence>
<feature type="transmembrane region" description="Helical" evidence="8">
    <location>
        <begin position="408"/>
        <end position="429"/>
    </location>
</feature>
<feature type="transmembrane region" description="Helical" evidence="8">
    <location>
        <begin position="316"/>
        <end position="340"/>
    </location>
</feature>
<dbReference type="GO" id="GO:0005886">
    <property type="term" value="C:plasma membrane"/>
    <property type="evidence" value="ECO:0007669"/>
    <property type="project" value="UniProtKB-SubCell"/>
</dbReference>
<feature type="transmembrane region" description="Helical" evidence="8">
    <location>
        <begin position="459"/>
        <end position="479"/>
    </location>
</feature>
<keyword evidence="3" id="KW-1003">Cell membrane</keyword>
<feature type="domain" description="ABC transmembrane type-1" evidence="9">
    <location>
        <begin position="284"/>
        <end position="479"/>
    </location>
</feature>
<dbReference type="Pfam" id="PF00528">
    <property type="entry name" value="BPD_transp_1"/>
    <property type="match status" value="1"/>
</dbReference>
<feature type="transmembrane region" description="Helical" evidence="8">
    <location>
        <begin position="80"/>
        <end position="99"/>
    </location>
</feature>
<evidence type="ECO:0000313" key="11">
    <source>
        <dbReference type="Proteomes" id="UP000315082"/>
    </source>
</evidence>
<evidence type="ECO:0000256" key="8">
    <source>
        <dbReference type="RuleBase" id="RU363032"/>
    </source>
</evidence>
<keyword evidence="2 8" id="KW-0813">Transport</keyword>
<dbReference type="EMBL" id="CP036348">
    <property type="protein sequence ID" value="QDV66987.1"/>
    <property type="molecule type" value="Genomic_DNA"/>
</dbReference>
<feature type="transmembrane region" description="Helical" evidence="8">
    <location>
        <begin position="34"/>
        <end position="51"/>
    </location>
</feature>
<evidence type="ECO:0000256" key="4">
    <source>
        <dbReference type="ARBA" id="ARBA00022519"/>
    </source>
</evidence>
<reference evidence="10 11" key="1">
    <citation type="submission" date="2019-02" db="EMBL/GenBank/DDBJ databases">
        <title>Deep-cultivation of Planctomycetes and their phenomic and genomic characterization uncovers novel biology.</title>
        <authorList>
            <person name="Wiegand S."/>
            <person name="Jogler M."/>
            <person name="Boedeker C."/>
            <person name="Pinto D."/>
            <person name="Vollmers J."/>
            <person name="Rivas-Marin E."/>
            <person name="Kohn T."/>
            <person name="Peeters S.H."/>
            <person name="Heuer A."/>
            <person name="Rast P."/>
            <person name="Oberbeckmann S."/>
            <person name="Bunk B."/>
            <person name="Jeske O."/>
            <person name="Meyerdierks A."/>
            <person name="Storesund J.E."/>
            <person name="Kallscheuer N."/>
            <person name="Luecker S."/>
            <person name="Lage O.M."/>
            <person name="Pohl T."/>
            <person name="Merkel B.J."/>
            <person name="Hornburger P."/>
            <person name="Mueller R.-W."/>
            <person name="Bruemmer F."/>
            <person name="Labrenz M."/>
            <person name="Spormann A.M."/>
            <person name="Op den Camp H."/>
            <person name="Overmann J."/>
            <person name="Amann R."/>
            <person name="Jetten M.S.M."/>
            <person name="Mascher T."/>
            <person name="Medema M.H."/>
            <person name="Devos D.P."/>
            <person name="Kaster A.-K."/>
            <person name="Ovreas L."/>
            <person name="Rohde M."/>
            <person name="Galperin M.Y."/>
            <person name="Jogler C."/>
        </authorList>
    </citation>
    <scope>NUCLEOTIDE SEQUENCE [LARGE SCALE GENOMIC DNA]</scope>
    <source>
        <strain evidence="10 11">Poly24</strain>
    </source>
</reference>
<protein>
    <submittedName>
        <fullName evidence="10">Spermidine/putrescine ABC transporter membrane protein</fullName>
    </submittedName>
</protein>
<accession>A0A518JN83</accession>
<dbReference type="AlphaFoldDB" id="A0A518JN83"/>
<feature type="transmembrane region" description="Helical" evidence="8">
    <location>
        <begin position="224"/>
        <end position="247"/>
    </location>
</feature>
<dbReference type="Gene3D" id="1.10.3720.10">
    <property type="entry name" value="MetI-like"/>
    <property type="match status" value="2"/>
</dbReference>
<organism evidence="10 11">
    <name type="scientific">Rosistilla carotiformis</name>
    <dbReference type="NCBI Taxonomy" id="2528017"/>
    <lineage>
        <taxon>Bacteria</taxon>
        <taxon>Pseudomonadati</taxon>
        <taxon>Planctomycetota</taxon>
        <taxon>Planctomycetia</taxon>
        <taxon>Pirellulales</taxon>
        <taxon>Pirellulaceae</taxon>
        <taxon>Rosistilla</taxon>
    </lineage>
</organism>
<evidence type="ECO:0000259" key="9">
    <source>
        <dbReference type="PROSITE" id="PS50928"/>
    </source>
</evidence>
<dbReference type="GO" id="GO:0055085">
    <property type="term" value="P:transmembrane transport"/>
    <property type="evidence" value="ECO:0007669"/>
    <property type="project" value="InterPro"/>
</dbReference>
<name>A0A518JN83_9BACT</name>
<sequence length="485" mass="51916">MLMLFATAIAILIGWTYGYVSERILRRGRSLWRWVPVLSISLPLFIHAAAWEATLGKFGWLALSGVAARGSFFAGLVASAWIHGVTGAAWVALIVGLFLRRGPLPGEEAAQLETGAVRAALQVTLPGTFLMTLSGGLWVALIAATEISVVDLYGFRTLADEVYFQYALSPNPAPILLATMLPVGICTGIAMVSALGRRRIKRTIGGTPARVRASLSAGGGAGQVAAHASLTLLATLMILLPLASLAIKAGWTVTAIDGELQAGWSAAQATESIVQATWMFRTEYYWTAMLAATVIVMTLPLATLLAWLGRYRLRSVAIGCLFLMFIPGPVISVGILWLFANTGIGWLGDLYDRTLIPAGLAVLHRSVPLSCMILMGSFYASDRRVDEAARVDGAGWWQRLRSIELPRIVGPLAICSFVSAVLALGEISATELVLPPGVSTVARRVFGLLHSGVRYQESGLCLISSTIVITTMIVFRAVYSAMARR</sequence>
<keyword evidence="11" id="KW-1185">Reference proteome</keyword>
<keyword evidence="5 8" id="KW-0812">Transmembrane</keyword>
<keyword evidence="7 8" id="KW-0472">Membrane</keyword>
<evidence type="ECO:0000256" key="2">
    <source>
        <dbReference type="ARBA" id="ARBA00022448"/>
    </source>
</evidence>
<evidence type="ECO:0000256" key="1">
    <source>
        <dbReference type="ARBA" id="ARBA00004429"/>
    </source>
</evidence>
<gene>
    <name evidence="10" type="ORF">Poly24_06780</name>
</gene>
<feature type="transmembrane region" description="Helical" evidence="8">
    <location>
        <begin position="360"/>
        <end position="380"/>
    </location>
</feature>
<comment type="similarity">
    <text evidence="8">Belongs to the binding-protein-dependent transport system permease family.</text>
</comment>
<dbReference type="PANTHER" id="PTHR43357:SF3">
    <property type="entry name" value="FE(3+)-TRANSPORT SYSTEM PERMEASE PROTEIN FBPB 2"/>
    <property type="match status" value="1"/>
</dbReference>
<evidence type="ECO:0000256" key="6">
    <source>
        <dbReference type="ARBA" id="ARBA00022989"/>
    </source>
</evidence>
<evidence type="ECO:0000256" key="5">
    <source>
        <dbReference type="ARBA" id="ARBA00022692"/>
    </source>
</evidence>
<evidence type="ECO:0000256" key="7">
    <source>
        <dbReference type="ARBA" id="ARBA00023136"/>
    </source>
</evidence>
<dbReference type="CDD" id="cd06261">
    <property type="entry name" value="TM_PBP2"/>
    <property type="match status" value="1"/>
</dbReference>
<comment type="subcellular location">
    <subcellularLocation>
        <location evidence="1">Cell inner membrane</location>
        <topology evidence="1">Multi-pass membrane protein</topology>
    </subcellularLocation>
    <subcellularLocation>
        <location evidence="8">Cell membrane</location>
        <topology evidence="8">Multi-pass membrane protein</topology>
    </subcellularLocation>
</comment>
<evidence type="ECO:0000256" key="3">
    <source>
        <dbReference type="ARBA" id="ARBA00022475"/>
    </source>
</evidence>
<dbReference type="PANTHER" id="PTHR43357">
    <property type="entry name" value="INNER MEMBRANE ABC TRANSPORTER PERMEASE PROTEIN YDCV"/>
    <property type="match status" value="1"/>
</dbReference>
<dbReference type="InterPro" id="IPR035906">
    <property type="entry name" value="MetI-like_sf"/>
</dbReference>
<proteinExistence type="inferred from homology"/>
<dbReference type="KEGG" id="rcf:Poly24_06780"/>
<feature type="transmembrane region" description="Helical" evidence="8">
    <location>
        <begin position="284"/>
        <end position="309"/>
    </location>
</feature>
<dbReference type="InterPro" id="IPR000515">
    <property type="entry name" value="MetI-like"/>
</dbReference>
<keyword evidence="4" id="KW-0997">Cell inner membrane</keyword>